<dbReference type="CDD" id="cd16922">
    <property type="entry name" value="HATPase_EvgS-ArcB-TorS-like"/>
    <property type="match status" value="1"/>
</dbReference>
<sequence>MKIICLNLKLKLSKAKIDAENARDEAEEAKKLAIQANQIKSDFLAKMSHELRTPLNAIIGITEMMSEDANETNDENYIEPLDRVLRSSKHLLALINDILDLSKIEAGKMELHPEVFDIGYFINDVKRSCEALALKQDNTLIVEIEPNIGDLFTDVTKLRQILLNLISNACKFTENGTIRMTLNKLDIDSIAHIQFAICDNGIGMDKNQLSKLFNDFQQVDSSATRRYEGTGLGLSISQKLANLMGGDITVKSEIDIGTNFYVTIPVAMPRTVENTNNTLDSLEETESQDDSTQTDTNLLLIIDDDQHMIELLKYHLQSDSNELVPYAIQTDIAEFKSAKQPSVFIINSLINKQLAMNMIQKLSKDETLNNVPIVVICEELDKQTYLNLGVRHCLLKPINKSNIGLIFSEYLS</sequence>
<feature type="domain" description="Histidine kinase" evidence="8">
    <location>
        <begin position="46"/>
        <end position="268"/>
    </location>
</feature>
<dbReference type="SMART" id="SM00387">
    <property type="entry name" value="HATPase_c"/>
    <property type="match status" value="1"/>
</dbReference>
<dbReference type="SUPFAM" id="SSF52172">
    <property type="entry name" value="CheY-like"/>
    <property type="match status" value="1"/>
</dbReference>
<organism evidence="10 11">
    <name type="scientific">Psychrosphaera algicola</name>
    <dbReference type="NCBI Taxonomy" id="3023714"/>
    <lineage>
        <taxon>Bacteria</taxon>
        <taxon>Pseudomonadati</taxon>
        <taxon>Pseudomonadota</taxon>
        <taxon>Gammaproteobacteria</taxon>
        <taxon>Alteromonadales</taxon>
        <taxon>Pseudoalteromonadaceae</taxon>
        <taxon>Psychrosphaera</taxon>
    </lineage>
</organism>
<evidence type="ECO:0000256" key="4">
    <source>
        <dbReference type="ARBA" id="ARBA00022679"/>
    </source>
</evidence>
<dbReference type="PANTHER" id="PTHR43047:SF72">
    <property type="entry name" value="OSMOSENSING HISTIDINE PROTEIN KINASE SLN1"/>
    <property type="match status" value="1"/>
</dbReference>
<evidence type="ECO:0000256" key="5">
    <source>
        <dbReference type="ARBA" id="ARBA00022777"/>
    </source>
</evidence>
<keyword evidence="4" id="KW-0808">Transferase</keyword>
<dbReference type="InterPro" id="IPR001789">
    <property type="entry name" value="Sig_transdc_resp-reg_receiver"/>
</dbReference>
<evidence type="ECO:0000313" key="10">
    <source>
        <dbReference type="EMBL" id="MDC2889847.1"/>
    </source>
</evidence>
<protein>
    <recommendedName>
        <fullName evidence="2">histidine kinase</fullName>
        <ecNumber evidence="2">2.7.13.3</ecNumber>
    </recommendedName>
</protein>
<dbReference type="PROSITE" id="PS50109">
    <property type="entry name" value="HIS_KIN"/>
    <property type="match status" value="1"/>
</dbReference>
<dbReference type="InterPro" id="IPR011006">
    <property type="entry name" value="CheY-like_superfamily"/>
</dbReference>
<dbReference type="InterPro" id="IPR036890">
    <property type="entry name" value="HATPase_C_sf"/>
</dbReference>
<dbReference type="Gene3D" id="3.30.565.10">
    <property type="entry name" value="Histidine kinase-like ATPase, C-terminal domain"/>
    <property type="match status" value="1"/>
</dbReference>
<dbReference type="PANTHER" id="PTHR43047">
    <property type="entry name" value="TWO-COMPONENT HISTIDINE PROTEIN KINASE"/>
    <property type="match status" value="1"/>
</dbReference>
<proteinExistence type="predicted"/>
<dbReference type="SUPFAM" id="SSF55874">
    <property type="entry name" value="ATPase domain of HSP90 chaperone/DNA topoisomerase II/histidine kinase"/>
    <property type="match status" value="1"/>
</dbReference>
<keyword evidence="7" id="KW-0175">Coiled coil</keyword>
<dbReference type="CDD" id="cd00082">
    <property type="entry name" value="HisKA"/>
    <property type="match status" value="1"/>
</dbReference>
<evidence type="ECO:0000256" key="1">
    <source>
        <dbReference type="ARBA" id="ARBA00000085"/>
    </source>
</evidence>
<dbReference type="Pfam" id="PF00512">
    <property type="entry name" value="HisKA"/>
    <property type="match status" value="1"/>
</dbReference>
<keyword evidence="10" id="KW-0547">Nucleotide-binding</keyword>
<feature type="domain" description="Response regulatory" evidence="9">
    <location>
        <begin position="298"/>
        <end position="411"/>
    </location>
</feature>
<dbReference type="PRINTS" id="PR00344">
    <property type="entry name" value="BCTRLSENSOR"/>
</dbReference>
<dbReference type="InterPro" id="IPR036097">
    <property type="entry name" value="HisK_dim/P_sf"/>
</dbReference>
<keyword evidence="10" id="KW-0067">ATP-binding</keyword>
<feature type="coiled-coil region" evidence="7">
    <location>
        <begin position="5"/>
        <end position="39"/>
    </location>
</feature>
<comment type="caution">
    <text evidence="10">The sequence shown here is derived from an EMBL/GenBank/DDBJ whole genome shotgun (WGS) entry which is preliminary data.</text>
</comment>
<comment type="caution">
    <text evidence="6">Lacks conserved residue(s) required for the propagation of feature annotation.</text>
</comment>
<evidence type="ECO:0000259" key="9">
    <source>
        <dbReference type="PROSITE" id="PS50110"/>
    </source>
</evidence>
<keyword evidence="11" id="KW-1185">Reference proteome</keyword>
<evidence type="ECO:0000259" key="8">
    <source>
        <dbReference type="PROSITE" id="PS50109"/>
    </source>
</evidence>
<evidence type="ECO:0000313" key="11">
    <source>
        <dbReference type="Proteomes" id="UP001528411"/>
    </source>
</evidence>
<dbReference type="RefSeq" id="WP_272181191.1">
    <property type="nucleotide sequence ID" value="NZ_JAQOMS010000002.1"/>
</dbReference>
<dbReference type="GO" id="GO:0005524">
    <property type="term" value="F:ATP binding"/>
    <property type="evidence" value="ECO:0007669"/>
    <property type="project" value="UniProtKB-KW"/>
</dbReference>
<dbReference type="Gene3D" id="1.10.287.130">
    <property type="match status" value="1"/>
</dbReference>
<dbReference type="InterPro" id="IPR004358">
    <property type="entry name" value="Sig_transdc_His_kin-like_C"/>
</dbReference>
<evidence type="ECO:0000256" key="7">
    <source>
        <dbReference type="SAM" id="Coils"/>
    </source>
</evidence>
<gene>
    <name evidence="10" type="ORF">PN838_15045</name>
</gene>
<dbReference type="InterPro" id="IPR005467">
    <property type="entry name" value="His_kinase_dom"/>
</dbReference>
<dbReference type="Pfam" id="PF02518">
    <property type="entry name" value="HATPase_c"/>
    <property type="match status" value="1"/>
</dbReference>
<dbReference type="EMBL" id="JAQOMS010000002">
    <property type="protein sequence ID" value="MDC2889847.1"/>
    <property type="molecule type" value="Genomic_DNA"/>
</dbReference>
<comment type="catalytic activity">
    <reaction evidence="1">
        <text>ATP + protein L-histidine = ADP + protein N-phospho-L-histidine.</text>
        <dbReference type="EC" id="2.7.13.3"/>
    </reaction>
</comment>
<reference evidence="10 11" key="1">
    <citation type="submission" date="2023-01" db="EMBL/GenBank/DDBJ databases">
        <title>Psychrosphaera sp. nov., isolated from marine algae.</title>
        <authorList>
            <person name="Bayburt H."/>
            <person name="Choi B.J."/>
            <person name="Kim J.M."/>
            <person name="Choi D.G."/>
            <person name="Jeon C.O."/>
        </authorList>
    </citation>
    <scope>NUCLEOTIDE SEQUENCE [LARGE SCALE GENOMIC DNA]</scope>
    <source>
        <strain evidence="10 11">G1-22</strain>
    </source>
</reference>
<name>A0ABT5FFY0_9GAMM</name>
<dbReference type="EC" id="2.7.13.3" evidence="2"/>
<dbReference type="InterPro" id="IPR003594">
    <property type="entry name" value="HATPase_dom"/>
</dbReference>
<dbReference type="PROSITE" id="PS50110">
    <property type="entry name" value="RESPONSE_REGULATORY"/>
    <property type="match status" value="1"/>
</dbReference>
<keyword evidence="5" id="KW-0418">Kinase</keyword>
<dbReference type="InterPro" id="IPR003661">
    <property type="entry name" value="HisK_dim/P_dom"/>
</dbReference>
<evidence type="ECO:0000256" key="3">
    <source>
        <dbReference type="ARBA" id="ARBA00022553"/>
    </source>
</evidence>
<evidence type="ECO:0000256" key="2">
    <source>
        <dbReference type="ARBA" id="ARBA00012438"/>
    </source>
</evidence>
<dbReference type="Gene3D" id="3.40.50.2300">
    <property type="match status" value="1"/>
</dbReference>
<accession>A0ABT5FFY0</accession>
<keyword evidence="3" id="KW-0597">Phosphoprotein</keyword>
<evidence type="ECO:0000256" key="6">
    <source>
        <dbReference type="PROSITE-ProRule" id="PRU00169"/>
    </source>
</evidence>
<dbReference type="SMART" id="SM00388">
    <property type="entry name" value="HisKA"/>
    <property type="match status" value="1"/>
</dbReference>
<dbReference type="Proteomes" id="UP001528411">
    <property type="component" value="Unassembled WGS sequence"/>
</dbReference>
<dbReference type="SUPFAM" id="SSF47384">
    <property type="entry name" value="Homodimeric domain of signal transducing histidine kinase"/>
    <property type="match status" value="1"/>
</dbReference>